<evidence type="ECO:0000313" key="11">
    <source>
        <dbReference type="Proteomes" id="UP000218677"/>
    </source>
</evidence>
<evidence type="ECO:0000259" key="9">
    <source>
        <dbReference type="PROSITE" id="PS52029"/>
    </source>
</evidence>
<dbReference type="GO" id="GO:0016740">
    <property type="term" value="F:transferase activity"/>
    <property type="evidence" value="ECO:0007669"/>
    <property type="project" value="UniProtKB-KW"/>
</dbReference>
<evidence type="ECO:0000256" key="4">
    <source>
        <dbReference type="ARBA" id="ARBA00022960"/>
    </source>
</evidence>
<dbReference type="Pfam" id="PF03734">
    <property type="entry name" value="YkuD"/>
    <property type="match status" value="1"/>
</dbReference>
<comment type="similarity">
    <text evidence="2">Belongs to the YkuD family.</text>
</comment>
<feature type="domain" description="L,D-TPase catalytic" evidence="9">
    <location>
        <begin position="318"/>
        <end position="489"/>
    </location>
</feature>
<dbReference type="SUPFAM" id="SSF47090">
    <property type="entry name" value="PGBD-like"/>
    <property type="match status" value="1"/>
</dbReference>
<organism evidence="10 11">
    <name type="scientific">Vreelandella nigrificans</name>
    <dbReference type="NCBI Taxonomy" id="2042704"/>
    <lineage>
        <taxon>Bacteria</taxon>
        <taxon>Pseudomonadati</taxon>
        <taxon>Pseudomonadota</taxon>
        <taxon>Gammaproteobacteria</taxon>
        <taxon>Oceanospirillales</taxon>
        <taxon>Halomonadaceae</taxon>
        <taxon>Vreelandella</taxon>
    </lineage>
</organism>
<name>A0A2A4HNQ4_9GAMM</name>
<dbReference type="SUPFAM" id="SSF141523">
    <property type="entry name" value="L,D-transpeptidase catalytic domain-like"/>
    <property type="match status" value="1"/>
</dbReference>
<dbReference type="InterPro" id="IPR005490">
    <property type="entry name" value="LD_TPept_cat_dom"/>
</dbReference>
<dbReference type="InterPro" id="IPR045380">
    <property type="entry name" value="LD_TPept_scaffold_dom"/>
</dbReference>
<keyword evidence="5 7" id="KW-0573">Peptidoglycan synthesis</keyword>
<dbReference type="InterPro" id="IPR036366">
    <property type="entry name" value="PGBDSf"/>
</dbReference>
<dbReference type="AlphaFoldDB" id="A0A2A4HNQ4"/>
<dbReference type="InterPro" id="IPR002477">
    <property type="entry name" value="Peptidoglycan-bd-like"/>
</dbReference>
<dbReference type="PROSITE" id="PS52029">
    <property type="entry name" value="LD_TPASE"/>
    <property type="match status" value="1"/>
</dbReference>
<dbReference type="PANTHER" id="PTHR41533:SF2">
    <property type="entry name" value="BLR7131 PROTEIN"/>
    <property type="match status" value="1"/>
</dbReference>
<dbReference type="Pfam" id="PF20142">
    <property type="entry name" value="Scaffold"/>
    <property type="match status" value="1"/>
</dbReference>
<dbReference type="CDD" id="cd16913">
    <property type="entry name" value="YkuD_like"/>
    <property type="match status" value="1"/>
</dbReference>
<keyword evidence="11" id="KW-1185">Reference proteome</keyword>
<accession>A0A2A4HNQ4</accession>
<dbReference type="PANTHER" id="PTHR41533">
    <property type="entry name" value="L,D-TRANSPEPTIDASE HI_1667-RELATED"/>
    <property type="match status" value="1"/>
</dbReference>
<dbReference type="UniPathway" id="UPA00219"/>
<dbReference type="Gene3D" id="2.40.440.10">
    <property type="entry name" value="L,D-transpeptidase catalytic domain-like"/>
    <property type="match status" value="1"/>
</dbReference>
<dbReference type="GO" id="GO:0071555">
    <property type="term" value="P:cell wall organization"/>
    <property type="evidence" value="ECO:0007669"/>
    <property type="project" value="UniProtKB-UniRule"/>
</dbReference>
<sequence>MNDKQLLRRWAIGAALCLTLTQSPYAFSSAYPEADPLRQALVQLAEQASERLPVKEFYQLNNGQPAWQKANTVEALVNGLQGLEDDGLTPNDYFAHTLLDDFRLSQQAGTAAQARFDLKATRALLLALDHLSRGKVNPRDVEPNWSLPRPESRYSMLRVVHAVEDGDIEHALTLVRPTMPAYTQLREMLGHYRRIEAQRSAPYLASRASSLRLGDIGDDVPVLRQRLALWGEGRLLAADGGAYPMIGVESAIHSNRHFDEELERAVKRFQRRHQLQEDGIVGEQTRSALNIPVASRINQLRVNLERARWLGPTHMAGPQVWVDIAGYQLHYLRPSGEHWSARVVVGTPQRETPIIHSSISHLTINPSWTIPPTIMREDVLPRVRQDPGYLARQNIQVLSPTGERLNAAAIDWQRPGGVMLRQAAGGSNPLGRVVVRFPNNDMIYLHDTPARGLFQREQRALSSGCVRVEGVLDFAQMLLQDSGSRYQLNSLINSSGSDRNVNLPQRIPIALHYLTAWPNAQGEVEFRNDIYRRDAPLLAALSQTI</sequence>
<dbReference type="RefSeq" id="WP_096651688.1">
    <property type="nucleotide sequence ID" value="NZ_NWUX01000008.1"/>
</dbReference>
<feature type="active site" description="Proton donor/acceptor" evidence="7">
    <location>
        <position position="446"/>
    </location>
</feature>
<evidence type="ECO:0000256" key="1">
    <source>
        <dbReference type="ARBA" id="ARBA00004752"/>
    </source>
</evidence>
<evidence type="ECO:0000256" key="2">
    <source>
        <dbReference type="ARBA" id="ARBA00005992"/>
    </source>
</evidence>
<keyword evidence="3" id="KW-0808">Transferase</keyword>
<proteinExistence type="inferred from homology"/>
<dbReference type="InterPro" id="IPR036365">
    <property type="entry name" value="PGBD-like_sf"/>
</dbReference>
<keyword evidence="4 7" id="KW-0133">Cell shape</keyword>
<gene>
    <name evidence="10" type="ORF">CPA45_11550</name>
</gene>
<dbReference type="OrthoDB" id="9778545at2"/>
<comment type="caution">
    <text evidence="10">The sequence shown here is derived from an EMBL/GenBank/DDBJ whole genome shotgun (WGS) entry which is preliminary data.</text>
</comment>
<dbReference type="Pfam" id="PF01471">
    <property type="entry name" value="PG_binding_1"/>
    <property type="match status" value="1"/>
</dbReference>
<dbReference type="GO" id="GO:0004180">
    <property type="term" value="F:carboxypeptidase activity"/>
    <property type="evidence" value="ECO:0007669"/>
    <property type="project" value="UniProtKB-ARBA"/>
</dbReference>
<feature type="signal peptide" evidence="8">
    <location>
        <begin position="1"/>
        <end position="26"/>
    </location>
</feature>
<dbReference type="GO" id="GO:0008360">
    <property type="term" value="P:regulation of cell shape"/>
    <property type="evidence" value="ECO:0007669"/>
    <property type="project" value="UniProtKB-UniRule"/>
</dbReference>
<dbReference type="EMBL" id="NWUX01000008">
    <property type="protein sequence ID" value="PCF95674.1"/>
    <property type="molecule type" value="Genomic_DNA"/>
</dbReference>
<comment type="pathway">
    <text evidence="1 7">Cell wall biogenesis; peptidoglycan biosynthesis.</text>
</comment>
<feature type="chain" id="PRO_5012833599" evidence="8">
    <location>
        <begin position="27"/>
        <end position="545"/>
    </location>
</feature>
<dbReference type="InterPro" id="IPR038063">
    <property type="entry name" value="Transpep_catalytic_dom"/>
</dbReference>
<dbReference type="Gene3D" id="1.10.101.10">
    <property type="entry name" value="PGBD-like superfamily/PGBD"/>
    <property type="match status" value="1"/>
</dbReference>
<evidence type="ECO:0000256" key="7">
    <source>
        <dbReference type="PROSITE-ProRule" id="PRU01373"/>
    </source>
</evidence>
<dbReference type="GO" id="GO:0009252">
    <property type="term" value="P:peptidoglycan biosynthetic process"/>
    <property type="evidence" value="ECO:0007669"/>
    <property type="project" value="UniProtKB-UniPathway"/>
</dbReference>
<evidence type="ECO:0000256" key="6">
    <source>
        <dbReference type="ARBA" id="ARBA00023316"/>
    </source>
</evidence>
<dbReference type="InterPro" id="IPR052905">
    <property type="entry name" value="LD-transpeptidase_YkuD-like"/>
</dbReference>
<protein>
    <submittedName>
        <fullName evidence="10">Murein L,D-transpeptidase</fullName>
    </submittedName>
</protein>
<evidence type="ECO:0000256" key="3">
    <source>
        <dbReference type="ARBA" id="ARBA00022679"/>
    </source>
</evidence>
<keyword evidence="8" id="KW-0732">Signal</keyword>
<evidence type="ECO:0000256" key="5">
    <source>
        <dbReference type="ARBA" id="ARBA00022984"/>
    </source>
</evidence>
<keyword evidence="6 7" id="KW-0961">Cell wall biogenesis/degradation</keyword>
<reference evidence="11" key="1">
    <citation type="submission" date="2017-09" db="EMBL/GenBank/DDBJ databases">
        <authorList>
            <person name="Cho G.-S."/>
            <person name="Oguntoyinbo F.A."/>
            <person name="Cnockaert M."/>
            <person name="Kabisch J."/>
            <person name="Neve H."/>
            <person name="Bockelmann W."/>
            <person name="Wenning M."/>
            <person name="Franz C.M."/>
            <person name="Vandamme P."/>
        </authorList>
    </citation>
    <scope>NUCLEOTIDE SEQUENCE [LARGE SCALE GENOMIC DNA]</scope>
    <source>
        <strain evidence="11">MBT G8648</strain>
    </source>
</reference>
<dbReference type="Proteomes" id="UP000218677">
    <property type="component" value="Unassembled WGS sequence"/>
</dbReference>
<evidence type="ECO:0000256" key="8">
    <source>
        <dbReference type="SAM" id="SignalP"/>
    </source>
</evidence>
<feature type="active site" description="Nucleophile" evidence="7">
    <location>
        <position position="465"/>
    </location>
</feature>
<evidence type="ECO:0000313" key="10">
    <source>
        <dbReference type="EMBL" id="PCF95674.1"/>
    </source>
</evidence>